<dbReference type="InterPro" id="IPR011991">
    <property type="entry name" value="ArsR-like_HTH"/>
</dbReference>
<comment type="caution">
    <text evidence="4">The sequence shown here is derived from an EMBL/GenBank/DDBJ whole genome shotgun (WGS) entry which is preliminary data.</text>
</comment>
<evidence type="ECO:0000256" key="3">
    <source>
        <dbReference type="ARBA" id="ARBA00022629"/>
    </source>
</evidence>
<dbReference type="InterPro" id="IPR036390">
    <property type="entry name" value="WH_DNA-bd_sf"/>
</dbReference>
<keyword evidence="3" id="KW-0119">Carbohydrate metabolism</keyword>
<dbReference type="InterPro" id="IPR036388">
    <property type="entry name" value="WH-like_DNA-bd_sf"/>
</dbReference>
<sequence>MNNITLSDIKKNNTSLIYHLLYEKEKLSKQEIAHQLHLSLPTVTQNLVFLEEEGLIMKEGLFESQVGRKAVAYTICPTARIGIGVEIQKKKIQILSLDLKGNIGEWTEHSLNYENTDGYYKETAYLVKDFILEHGFSTEKILGIGFAVQGLTSTDGTEIIYGKTLGYTGLNIDVFSQHLNFPCSFFHDAKCAARTELWFGNTLNHALYLSIGKHLGGALIMDGQIVMGKTGHCGAAEHMQLIPKGRKCYCGKSGCMETYCSMDALLNDEETQEIFFKALRNHSKAEVLRWQEYLEMLSSAINNLHMLLDCDIIIGGQISSYLTAEDIHTLQALCNEKAAFPYSEPFLFQSKYPEHTVAVGAVLPYIQKFLEQIRESEFF</sequence>
<dbReference type="Pfam" id="PF13412">
    <property type="entry name" value="HTH_24"/>
    <property type="match status" value="1"/>
</dbReference>
<keyword evidence="5" id="KW-1185">Reference proteome</keyword>
<organism evidence="4 5">
    <name type="scientific">Clostridium boliviensis</name>
    <dbReference type="NCBI Taxonomy" id="318465"/>
    <lineage>
        <taxon>Bacteria</taxon>
        <taxon>Bacillati</taxon>
        <taxon>Bacillota</taxon>
        <taxon>Clostridia</taxon>
        <taxon>Eubacteriales</taxon>
        <taxon>Clostridiaceae</taxon>
        <taxon>Clostridium</taxon>
    </lineage>
</organism>
<evidence type="ECO:0000313" key="5">
    <source>
        <dbReference type="Proteomes" id="UP001276854"/>
    </source>
</evidence>
<name>A0ABU4GUZ0_9CLOT</name>
<dbReference type="SUPFAM" id="SSF46785">
    <property type="entry name" value="Winged helix' DNA-binding domain"/>
    <property type="match status" value="1"/>
</dbReference>
<dbReference type="CDD" id="cd00090">
    <property type="entry name" value="HTH_ARSR"/>
    <property type="match status" value="1"/>
</dbReference>
<evidence type="ECO:0000256" key="2">
    <source>
        <dbReference type="ARBA" id="ARBA00006479"/>
    </source>
</evidence>
<dbReference type="InterPro" id="IPR000600">
    <property type="entry name" value="ROK"/>
</dbReference>
<gene>
    <name evidence="4" type="ORF">RZO55_25005</name>
</gene>
<proteinExistence type="inferred from homology"/>
<dbReference type="Gene3D" id="1.10.10.10">
    <property type="entry name" value="Winged helix-like DNA-binding domain superfamily/Winged helix DNA-binding domain"/>
    <property type="match status" value="1"/>
</dbReference>
<evidence type="ECO:0000256" key="1">
    <source>
        <dbReference type="ARBA" id="ARBA00002486"/>
    </source>
</evidence>
<evidence type="ECO:0000313" key="4">
    <source>
        <dbReference type="EMBL" id="MDW2800835.1"/>
    </source>
</evidence>
<dbReference type="Gene3D" id="3.30.420.40">
    <property type="match status" value="2"/>
</dbReference>
<dbReference type="PANTHER" id="PTHR18964">
    <property type="entry name" value="ROK (REPRESSOR, ORF, KINASE) FAMILY"/>
    <property type="match status" value="1"/>
</dbReference>
<dbReference type="PANTHER" id="PTHR18964:SF149">
    <property type="entry name" value="BIFUNCTIONAL UDP-N-ACETYLGLUCOSAMINE 2-EPIMERASE_N-ACETYLMANNOSAMINE KINASE"/>
    <property type="match status" value="1"/>
</dbReference>
<protein>
    <submittedName>
        <fullName evidence="4">ROK family transcriptional regulator</fullName>
    </submittedName>
</protein>
<dbReference type="Pfam" id="PF00480">
    <property type="entry name" value="ROK"/>
    <property type="match status" value="1"/>
</dbReference>
<comment type="function">
    <text evidence="1">Transcriptional repressor of xylose-utilizing enzymes.</text>
</comment>
<comment type="similarity">
    <text evidence="2">Belongs to the ROK (NagC/XylR) family.</text>
</comment>
<dbReference type="RefSeq" id="WP_318066997.1">
    <property type="nucleotide sequence ID" value="NZ_JAWONS010000329.1"/>
</dbReference>
<keyword evidence="3" id="KW-0859">Xylose metabolism</keyword>
<dbReference type="Proteomes" id="UP001276854">
    <property type="component" value="Unassembled WGS sequence"/>
</dbReference>
<accession>A0ABU4GUZ0</accession>
<reference evidence="4 5" key="1">
    <citation type="submission" date="2023-10" db="EMBL/GenBank/DDBJ databases">
        <title>A novel Glycoside Hydrolase 43-Like Enzyme from Clostrdium boliviensis is an Endo-xylanase, and a Candidate for Xylooligosaccharides Production from Different Xylan Substrates.</title>
        <authorList>
            <person name="Alvarez M.T."/>
            <person name="Rocabado-Villegas L.R."/>
            <person name="Salas-Veizaga D.M."/>
            <person name="Linares-Pasten J.A."/>
            <person name="Gudmundsdottir E.E."/>
            <person name="Hreggvidsson G.O."/>
            <person name="Adlercreutz P."/>
            <person name="Nordberg Karlsson E."/>
        </authorList>
    </citation>
    <scope>NUCLEOTIDE SEQUENCE [LARGE SCALE GENOMIC DNA]</scope>
    <source>
        <strain evidence="4 5">E-1</strain>
    </source>
</reference>
<dbReference type="SUPFAM" id="SSF53067">
    <property type="entry name" value="Actin-like ATPase domain"/>
    <property type="match status" value="1"/>
</dbReference>
<dbReference type="InterPro" id="IPR043129">
    <property type="entry name" value="ATPase_NBD"/>
</dbReference>
<dbReference type="EMBL" id="JAWONS010000329">
    <property type="protein sequence ID" value="MDW2800835.1"/>
    <property type="molecule type" value="Genomic_DNA"/>
</dbReference>